<evidence type="ECO:0000313" key="7">
    <source>
        <dbReference type="Proteomes" id="UP001152607"/>
    </source>
</evidence>
<evidence type="ECO:0000259" key="5">
    <source>
        <dbReference type="Pfam" id="PF04389"/>
    </source>
</evidence>
<dbReference type="CDD" id="cd02121">
    <property type="entry name" value="PA_GCPII_like"/>
    <property type="match status" value="1"/>
</dbReference>
<dbReference type="InterPro" id="IPR003137">
    <property type="entry name" value="PA_domain"/>
</dbReference>
<organism evidence="6 7">
    <name type="scientific">Periconia digitata</name>
    <dbReference type="NCBI Taxonomy" id="1303443"/>
    <lineage>
        <taxon>Eukaryota</taxon>
        <taxon>Fungi</taxon>
        <taxon>Dikarya</taxon>
        <taxon>Ascomycota</taxon>
        <taxon>Pezizomycotina</taxon>
        <taxon>Dothideomycetes</taxon>
        <taxon>Pleosporomycetidae</taxon>
        <taxon>Pleosporales</taxon>
        <taxon>Massarineae</taxon>
        <taxon>Periconiaceae</taxon>
        <taxon>Periconia</taxon>
    </lineage>
</organism>
<dbReference type="InterPro" id="IPR007484">
    <property type="entry name" value="Peptidase_M28"/>
</dbReference>
<dbReference type="AlphaFoldDB" id="A0A9W4ULG9"/>
<dbReference type="OrthoDB" id="5841748at2759"/>
<evidence type="ECO:0000313" key="6">
    <source>
        <dbReference type="EMBL" id="CAI6337869.1"/>
    </source>
</evidence>
<evidence type="ECO:0000256" key="2">
    <source>
        <dbReference type="SAM" id="Phobius"/>
    </source>
</evidence>
<dbReference type="InterPro" id="IPR036757">
    <property type="entry name" value="TFR-like_dimer_dom_sf"/>
</dbReference>
<dbReference type="Gene3D" id="1.20.930.40">
    <property type="entry name" value="Transferrin receptor-like, dimerisation domain"/>
    <property type="match status" value="1"/>
</dbReference>
<dbReference type="Pfam" id="PF04389">
    <property type="entry name" value="Peptidase_M28"/>
    <property type="match status" value="1"/>
</dbReference>
<dbReference type="Pfam" id="PF04253">
    <property type="entry name" value="TFR_dimer"/>
    <property type="match status" value="1"/>
</dbReference>
<dbReference type="FunFam" id="3.40.630.10:FF:000101">
    <property type="entry name" value="N-acetylated alpha-linked acidic dipeptidase like 1"/>
    <property type="match status" value="1"/>
</dbReference>
<accession>A0A9W4ULG9</accession>
<feature type="domain" description="Transferrin receptor-like dimerisation" evidence="4">
    <location>
        <begin position="667"/>
        <end position="792"/>
    </location>
</feature>
<dbReference type="InterPro" id="IPR046450">
    <property type="entry name" value="PA_dom_sf"/>
</dbReference>
<dbReference type="Pfam" id="PF02225">
    <property type="entry name" value="PA"/>
    <property type="match status" value="1"/>
</dbReference>
<evidence type="ECO:0000259" key="4">
    <source>
        <dbReference type="Pfam" id="PF04253"/>
    </source>
</evidence>
<comment type="similarity">
    <text evidence="1">Belongs to the peptidase M28 family. M28B subfamily.</text>
</comment>
<comment type="caution">
    <text evidence="6">The sequence shown here is derived from an EMBL/GenBank/DDBJ whole genome shotgun (WGS) entry which is preliminary data.</text>
</comment>
<dbReference type="CDD" id="cd08022">
    <property type="entry name" value="M28_PSMA_like"/>
    <property type="match status" value="1"/>
</dbReference>
<protein>
    <submittedName>
        <fullName evidence="6">Uncharacterized protein</fullName>
    </submittedName>
</protein>
<name>A0A9W4ULG9_9PLEO</name>
<keyword evidence="2" id="KW-1133">Transmembrane helix</keyword>
<keyword evidence="2" id="KW-0812">Transmembrane</keyword>
<reference evidence="6" key="1">
    <citation type="submission" date="2023-01" db="EMBL/GenBank/DDBJ databases">
        <authorList>
            <person name="Van Ghelder C."/>
            <person name="Rancurel C."/>
        </authorList>
    </citation>
    <scope>NUCLEOTIDE SEQUENCE</scope>
    <source>
        <strain evidence="6">CNCM I-4278</strain>
    </source>
</reference>
<dbReference type="PANTHER" id="PTHR10404:SF46">
    <property type="entry name" value="VACUOLAR PROTEIN SORTING-ASSOCIATED PROTEIN 70"/>
    <property type="match status" value="1"/>
</dbReference>
<dbReference type="SUPFAM" id="SSF52025">
    <property type="entry name" value="PA domain"/>
    <property type="match status" value="1"/>
</dbReference>
<keyword evidence="2" id="KW-0472">Membrane</keyword>
<keyword evidence="7" id="KW-1185">Reference proteome</keyword>
<evidence type="ECO:0000256" key="1">
    <source>
        <dbReference type="ARBA" id="ARBA00005634"/>
    </source>
</evidence>
<dbReference type="SUPFAM" id="SSF53187">
    <property type="entry name" value="Zn-dependent exopeptidases"/>
    <property type="match status" value="1"/>
</dbReference>
<dbReference type="Proteomes" id="UP001152607">
    <property type="component" value="Unassembled WGS sequence"/>
</dbReference>
<dbReference type="Gene3D" id="3.50.30.30">
    <property type="match status" value="1"/>
</dbReference>
<feature type="domain" description="PA" evidence="3">
    <location>
        <begin position="210"/>
        <end position="285"/>
    </location>
</feature>
<sequence length="795" mass="87928">MADERTPLIAVVQTRPHRDRYPHHRLRAFCTVFLTLCLIFGITAAFLILNFSPFDADTQDSNHWVSEYLSLPSAPRKFNIPDSWPFSSGIEYEELVQILKSTPDREKAREWSSYYTAGPHLAGRNLSQALWTRERWEEWGVESTIVDYDVYLNYPAGHRLALLEQDKKTEEWSVKFEATLEEDVLEEDPTSGLPERIPTFHGYSANGNVTAQYVFVNYGTYADFEALRARNVSLEGKIALAKYGGVFRGLKVKRAQEMGMVGVVMYGDPGDDGLVTEKNGYEAYPVGPARNPSSVQRGSVQFLSFAPGDPTTPGYPSKPGCPRQPVDHAIPSIPSLPISYAEALPLLKALNGLGPEASYFGDSWTTGGLGYKGVEYSVGPSPADLKLNLVNEQEYVTTPLWNVIGIINGSIPDEVVVIGNHRDAWIAGGAGDPNSGSAAINEVIRSFGIALQAGWKPLRTIVFASWDGEEYGLVGSTEWVEEYLPWLSSSTVAYLNVDVATRSPHLEVSSAPLLNNAFIEAISLIPSPNQTIPGQSIADVWDKRIHTMGSGSDFTAFQDFAGIPSLDMGFGGMGPETPVYHYHSNYDSKAWMENFGDPTFAYHEALSKVWAVLAARLIETPVIQLNATEYAVNLDRYITALKKKSAGQTSSSSLLPADVTTAYKDIFTSLDTALSHFLTAAIVHDALASSLLNDLYHNFPPWWNLYKRLRLFLAVRRVNTKYKLLERQFLYPEGLDGRTWFKHVVFAPGKWTGYAGETFPGIGEGIERGDLEGMRKWAGIVVGVLEGATRWLGDD</sequence>
<dbReference type="InterPro" id="IPR007365">
    <property type="entry name" value="TFR-like_dimer_dom"/>
</dbReference>
<dbReference type="PANTHER" id="PTHR10404">
    <property type="entry name" value="N-ACETYLATED-ALPHA-LINKED ACIDIC DIPEPTIDASE"/>
    <property type="match status" value="1"/>
</dbReference>
<dbReference type="EMBL" id="CAOQHR010000007">
    <property type="protein sequence ID" value="CAI6337869.1"/>
    <property type="molecule type" value="Genomic_DNA"/>
</dbReference>
<dbReference type="FunFam" id="3.50.30.30:FF:000008">
    <property type="entry name" value="Glutamate carboxypeptidase 2"/>
    <property type="match status" value="1"/>
</dbReference>
<feature type="transmembrane region" description="Helical" evidence="2">
    <location>
        <begin position="28"/>
        <end position="49"/>
    </location>
</feature>
<proteinExistence type="inferred from homology"/>
<dbReference type="Gene3D" id="3.40.630.10">
    <property type="entry name" value="Zn peptidases"/>
    <property type="match status" value="1"/>
</dbReference>
<feature type="domain" description="Peptidase M28" evidence="5">
    <location>
        <begin position="402"/>
        <end position="588"/>
    </location>
</feature>
<dbReference type="SUPFAM" id="SSF47672">
    <property type="entry name" value="Transferrin receptor-like dimerisation domain"/>
    <property type="match status" value="1"/>
</dbReference>
<evidence type="ECO:0000259" key="3">
    <source>
        <dbReference type="Pfam" id="PF02225"/>
    </source>
</evidence>
<dbReference type="InterPro" id="IPR039373">
    <property type="entry name" value="Peptidase_M28B"/>
</dbReference>
<gene>
    <name evidence="6" type="ORF">PDIGIT_LOCUS10986</name>
</gene>
<dbReference type="GO" id="GO:0004180">
    <property type="term" value="F:carboxypeptidase activity"/>
    <property type="evidence" value="ECO:0007669"/>
    <property type="project" value="TreeGrafter"/>
</dbReference>